<reference evidence="1 2" key="1">
    <citation type="journal article" date="2018" name="Elife">
        <title>Firefly genomes illuminate parallel origins of bioluminescence in beetles.</title>
        <authorList>
            <person name="Fallon T.R."/>
            <person name="Lower S.E."/>
            <person name="Chang C.H."/>
            <person name="Bessho-Uehara M."/>
            <person name="Martin G.J."/>
            <person name="Bewick A.J."/>
            <person name="Behringer M."/>
            <person name="Debat H.J."/>
            <person name="Wong I."/>
            <person name="Day J.C."/>
            <person name="Suvorov A."/>
            <person name="Silva C.J."/>
            <person name="Stanger-Hall K.F."/>
            <person name="Hall D.W."/>
            <person name="Schmitz R.J."/>
            <person name="Nelson D.R."/>
            <person name="Lewis S.M."/>
            <person name="Shigenobu S."/>
            <person name="Bybee S.M."/>
            <person name="Larracuente A.M."/>
            <person name="Oba Y."/>
            <person name="Weng J.K."/>
        </authorList>
    </citation>
    <scope>NUCLEOTIDE SEQUENCE [LARGE SCALE GENOMIC DNA]</scope>
    <source>
        <strain evidence="1">1611_PpyrPB1</strain>
        <tissue evidence="1">Whole body</tissue>
    </source>
</reference>
<comment type="caution">
    <text evidence="1">The sequence shown here is derived from an EMBL/GenBank/DDBJ whole genome shotgun (WGS) entry which is preliminary data.</text>
</comment>
<keyword evidence="2" id="KW-1185">Reference proteome</keyword>
<sequence length="121" mass="13564">MWALINSHKNNAVEPNTTLSCHDFNLFFSTVTDSVLNLKSDEYRFDFKCVPQVDTRDAIKGLRNSKSRDIHGLSITLIKRNVSALVEPITKLANMIIKTGIFPDTLKIALVIPHLKKGLDA</sequence>
<dbReference type="EMBL" id="VVIM01000002">
    <property type="protein sequence ID" value="KAB0801868.1"/>
    <property type="molecule type" value="Genomic_DNA"/>
</dbReference>
<accession>A0A5N4AX82</accession>
<name>A0A5N4AX82_PHOPY</name>
<gene>
    <name evidence="1" type="ORF">PPYR_04054</name>
</gene>
<proteinExistence type="predicted"/>
<evidence type="ECO:0000313" key="1">
    <source>
        <dbReference type="EMBL" id="KAB0801868.1"/>
    </source>
</evidence>
<evidence type="ECO:0000313" key="2">
    <source>
        <dbReference type="Proteomes" id="UP000327044"/>
    </source>
</evidence>
<dbReference type="Proteomes" id="UP000327044">
    <property type="component" value="Unassembled WGS sequence"/>
</dbReference>
<dbReference type="AlphaFoldDB" id="A0A5N4AX82"/>
<protein>
    <submittedName>
        <fullName evidence="1">Uncharacterized protein</fullName>
    </submittedName>
</protein>
<dbReference type="InParanoid" id="A0A5N4AX82"/>
<organism evidence="1 2">
    <name type="scientific">Photinus pyralis</name>
    <name type="common">Common eastern firefly</name>
    <name type="synonym">Lampyris pyralis</name>
    <dbReference type="NCBI Taxonomy" id="7054"/>
    <lineage>
        <taxon>Eukaryota</taxon>
        <taxon>Metazoa</taxon>
        <taxon>Ecdysozoa</taxon>
        <taxon>Arthropoda</taxon>
        <taxon>Hexapoda</taxon>
        <taxon>Insecta</taxon>
        <taxon>Pterygota</taxon>
        <taxon>Neoptera</taxon>
        <taxon>Endopterygota</taxon>
        <taxon>Coleoptera</taxon>
        <taxon>Polyphaga</taxon>
        <taxon>Elateriformia</taxon>
        <taxon>Elateroidea</taxon>
        <taxon>Lampyridae</taxon>
        <taxon>Lampyrinae</taxon>
        <taxon>Photinus</taxon>
    </lineage>
</organism>